<evidence type="ECO:0000256" key="3">
    <source>
        <dbReference type="PROSITE-ProRule" id="PRU00221"/>
    </source>
</evidence>
<organism evidence="5 6">
    <name type="scientific">Salix dunnii</name>
    <dbReference type="NCBI Taxonomy" id="1413687"/>
    <lineage>
        <taxon>Eukaryota</taxon>
        <taxon>Viridiplantae</taxon>
        <taxon>Streptophyta</taxon>
        <taxon>Embryophyta</taxon>
        <taxon>Tracheophyta</taxon>
        <taxon>Spermatophyta</taxon>
        <taxon>Magnoliopsida</taxon>
        <taxon>eudicotyledons</taxon>
        <taxon>Gunneridae</taxon>
        <taxon>Pentapetalae</taxon>
        <taxon>rosids</taxon>
        <taxon>fabids</taxon>
        <taxon>Malpighiales</taxon>
        <taxon>Salicaceae</taxon>
        <taxon>Saliceae</taxon>
        <taxon>Salix</taxon>
    </lineage>
</organism>
<reference evidence="5 6" key="1">
    <citation type="submission" date="2020-10" db="EMBL/GenBank/DDBJ databases">
        <title>Plant Genome Project.</title>
        <authorList>
            <person name="Zhang R.-G."/>
        </authorList>
    </citation>
    <scope>NUCLEOTIDE SEQUENCE [LARGE SCALE GENOMIC DNA]</scope>
    <source>
        <strain evidence="5">FAFU-HL-1</strain>
        <tissue evidence="5">Leaf</tissue>
    </source>
</reference>
<dbReference type="InterPro" id="IPR019775">
    <property type="entry name" value="WD40_repeat_CS"/>
</dbReference>
<dbReference type="GO" id="GO:0005669">
    <property type="term" value="C:transcription factor TFIID complex"/>
    <property type="evidence" value="ECO:0007669"/>
    <property type="project" value="TreeGrafter"/>
</dbReference>
<dbReference type="PANTHER" id="PTHR19879:SF1">
    <property type="entry name" value="CANNONBALL-RELATED"/>
    <property type="match status" value="1"/>
</dbReference>
<dbReference type="AlphaFoldDB" id="A0A835J3C3"/>
<evidence type="ECO:0000256" key="4">
    <source>
        <dbReference type="SAM" id="MobiDB-lite"/>
    </source>
</evidence>
<feature type="region of interest" description="Disordered" evidence="4">
    <location>
        <begin position="95"/>
        <end position="116"/>
    </location>
</feature>
<dbReference type="Pfam" id="PF00400">
    <property type="entry name" value="WD40"/>
    <property type="match status" value="2"/>
</dbReference>
<keyword evidence="1 3" id="KW-0853">WD repeat</keyword>
<dbReference type="OrthoDB" id="674604at2759"/>
<name>A0A835J3C3_9ROSI</name>
<dbReference type="PROSITE" id="PS50082">
    <property type="entry name" value="WD_REPEATS_2"/>
    <property type="match status" value="2"/>
</dbReference>
<feature type="compositionally biased region" description="Polar residues" evidence="4">
    <location>
        <begin position="99"/>
        <end position="115"/>
    </location>
</feature>
<feature type="repeat" description="WD" evidence="3">
    <location>
        <begin position="254"/>
        <end position="280"/>
    </location>
</feature>
<dbReference type="InterPro" id="IPR036322">
    <property type="entry name" value="WD40_repeat_dom_sf"/>
</dbReference>
<protein>
    <submittedName>
        <fullName evidence="5">Uncharacterized protein</fullName>
    </submittedName>
</protein>
<dbReference type="PROSITE" id="PS50294">
    <property type="entry name" value="WD_REPEATS_REGION"/>
    <property type="match status" value="1"/>
</dbReference>
<keyword evidence="6" id="KW-1185">Reference proteome</keyword>
<dbReference type="Gene3D" id="2.130.10.10">
    <property type="entry name" value="YVTN repeat-like/Quinoprotein amine dehydrogenase"/>
    <property type="match status" value="2"/>
</dbReference>
<evidence type="ECO:0000313" key="6">
    <source>
        <dbReference type="Proteomes" id="UP000657918"/>
    </source>
</evidence>
<keyword evidence="2" id="KW-0677">Repeat</keyword>
<dbReference type="Proteomes" id="UP000657918">
    <property type="component" value="Unassembled WGS sequence"/>
</dbReference>
<feature type="repeat" description="WD" evidence="3">
    <location>
        <begin position="205"/>
        <end position="246"/>
    </location>
</feature>
<proteinExistence type="predicted"/>
<dbReference type="InterPro" id="IPR015943">
    <property type="entry name" value="WD40/YVTN_repeat-like_dom_sf"/>
</dbReference>
<evidence type="ECO:0000256" key="2">
    <source>
        <dbReference type="ARBA" id="ARBA00022737"/>
    </source>
</evidence>
<dbReference type="EMBL" id="JADGMS010000018">
    <property type="protein sequence ID" value="KAF9662066.1"/>
    <property type="molecule type" value="Genomic_DNA"/>
</dbReference>
<dbReference type="PANTHER" id="PTHR19879">
    <property type="entry name" value="TRANSCRIPTION INITIATION FACTOR TFIID"/>
    <property type="match status" value="1"/>
</dbReference>
<gene>
    <name evidence="5" type="ORF">SADUNF_Sadunf18G0014800</name>
</gene>
<dbReference type="GO" id="GO:0016251">
    <property type="term" value="F:RNA polymerase II general transcription initiation factor activity"/>
    <property type="evidence" value="ECO:0007669"/>
    <property type="project" value="TreeGrafter"/>
</dbReference>
<comment type="caution">
    <text evidence="5">The sequence shown here is derived from an EMBL/GenBank/DDBJ whole genome shotgun (WGS) entry which is preliminary data.</text>
</comment>
<evidence type="ECO:0000313" key="5">
    <source>
        <dbReference type="EMBL" id="KAF9662066.1"/>
    </source>
</evidence>
<sequence length="334" mass="37079">MLAVSSGQPISISDDPDAVALIGSSQDADSEKMKEKPKRGAWMGTRPTELEQSIIEDLRNRVQLSGATLPSFSFYTFVNTQWVLDMAKLGHPTGKSILQGENDTAPSEQGQSPNSGKRYHTFFQGHLGPVHSATLSPLGDFNLSSSADTTDRYNLIDYHFTADFSLSANMEVFFCFFDFISLQMTHISAAVCLWRTELNANLVCYKGHNYPVWDAEFSPVGHLLARASHDHTARIWSMQRIQPLRVIYVMLICEGSLLASGSADCTVKLWDVTTTTKAARTEGSKSGNTNRFRLLKTLPTKSTPVYTLRYIIFLLYAWDSRNLLFAAGALAKSQ</sequence>
<dbReference type="GO" id="GO:0006367">
    <property type="term" value="P:transcription initiation at RNA polymerase II promoter"/>
    <property type="evidence" value="ECO:0007669"/>
    <property type="project" value="TreeGrafter"/>
</dbReference>
<dbReference type="PROSITE" id="PS00678">
    <property type="entry name" value="WD_REPEATS_1"/>
    <property type="match status" value="1"/>
</dbReference>
<dbReference type="SUPFAM" id="SSF50978">
    <property type="entry name" value="WD40 repeat-like"/>
    <property type="match status" value="1"/>
</dbReference>
<accession>A0A835J3C3</accession>
<evidence type="ECO:0000256" key="1">
    <source>
        <dbReference type="ARBA" id="ARBA00022574"/>
    </source>
</evidence>
<dbReference type="InterPro" id="IPR001680">
    <property type="entry name" value="WD40_rpt"/>
</dbReference>
<dbReference type="SMART" id="SM00320">
    <property type="entry name" value="WD40"/>
    <property type="match status" value="3"/>
</dbReference>